<dbReference type="Proteomes" id="UP000308230">
    <property type="component" value="Unassembled WGS sequence"/>
</dbReference>
<evidence type="ECO:0000313" key="6">
    <source>
        <dbReference type="Proteomes" id="UP000308230"/>
    </source>
</evidence>
<dbReference type="AlphaFoldDB" id="A0A5R9FAK3"/>
<proteinExistence type="predicted"/>
<evidence type="ECO:0000256" key="3">
    <source>
        <dbReference type="ARBA" id="ARBA00022840"/>
    </source>
</evidence>
<feature type="domain" description="ABC transporter" evidence="4">
    <location>
        <begin position="3"/>
        <end position="225"/>
    </location>
</feature>
<comment type="caution">
    <text evidence="5">The sequence shown here is derived from an EMBL/GenBank/DDBJ whole genome shotgun (WGS) entry which is preliminary data.</text>
</comment>
<dbReference type="SUPFAM" id="SSF52540">
    <property type="entry name" value="P-loop containing nucleoside triphosphate hydrolases"/>
    <property type="match status" value="1"/>
</dbReference>
<sequence length="235" mass="26217">MNVLTINIKNAGYPDNKEAIKDMQFSVNKGELVGLIGANGAGKSTTIKTILGLLKDVDGTVSFEGESRYAYVPEHPVFYDSLTLWEHLELAAASFQLQTEEWIERAEKLLVYFRLEKEKHELPSSFSKGMKQKVMLITAFLIQPAVYIIDEPFIGLDPRATKDFLSLLMKERERGAAILMSTHVLDTAERICDRFLLMAGGRLVAEGTLTDIQHTCGLSGASLLDCFDNILERSL</sequence>
<evidence type="ECO:0000256" key="1">
    <source>
        <dbReference type="ARBA" id="ARBA00022448"/>
    </source>
</evidence>
<keyword evidence="2" id="KW-0547">Nucleotide-binding</keyword>
<dbReference type="PANTHER" id="PTHR42939:SF2">
    <property type="entry name" value="ABC-TYPE TRANSPORTER ATP-BINDING PROTEIN ECSA"/>
    <property type="match status" value="1"/>
</dbReference>
<gene>
    <name evidence="5" type="ORF">FCL54_14130</name>
</gene>
<dbReference type="SMART" id="SM00382">
    <property type="entry name" value="AAA"/>
    <property type="match status" value="1"/>
</dbReference>
<dbReference type="GO" id="GO:0005524">
    <property type="term" value="F:ATP binding"/>
    <property type="evidence" value="ECO:0007669"/>
    <property type="project" value="UniProtKB-KW"/>
</dbReference>
<reference evidence="5 6" key="1">
    <citation type="submission" date="2019-04" db="EMBL/GenBank/DDBJ databases">
        <title>Bacillus caeni sp. nov., a bacterium isolated from mangrove sediment.</title>
        <authorList>
            <person name="Huang H."/>
            <person name="Mo K."/>
            <person name="Hu Y."/>
        </authorList>
    </citation>
    <scope>NUCLEOTIDE SEQUENCE [LARGE SCALE GENOMIC DNA]</scope>
    <source>
        <strain evidence="5 6">HB172195</strain>
    </source>
</reference>
<dbReference type="OrthoDB" id="9804819at2"/>
<dbReference type="Gene3D" id="3.40.50.300">
    <property type="entry name" value="P-loop containing nucleotide triphosphate hydrolases"/>
    <property type="match status" value="1"/>
</dbReference>
<dbReference type="PROSITE" id="PS00211">
    <property type="entry name" value="ABC_TRANSPORTER_1"/>
    <property type="match status" value="1"/>
</dbReference>
<keyword evidence="3 5" id="KW-0067">ATP-binding</keyword>
<dbReference type="InterPro" id="IPR027417">
    <property type="entry name" value="P-loop_NTPase"/>
</dbReference>
<dbReference type="InterPro" id="IPR003593">
    <property type="entry name" value="AAA+_ATPase"/>
</dbReference>
<dbReference type="PROSITE" id="PS50893">
    <property type="entry name" value="ABC_TRANSPORTER_2"/>
    <property type="match status" value="1"/>
</dbReference>
<keyword evidence="1" id="KW-0813">Transport</keyword>
<evidence type="ECO:0000256" key="2">
    <source>
        <dbReference type="ARBA" id="ARBA00022741"/>
    </source>
</evidence>
<evidence type="ECO:0000313" key="5">
    <source>
        <dbReference type="EMBL" id="TLS36655.1"/>
    </source>
</evidence>
<dbReference type="EMBL" id="SWLG01000009">
    <property type="protein sequence ID" value="TLS36655.1"/>
    <property type="molecule type" value="Genomic_DNA"/>
</dbReference>
<dbReference type="GO" id="GO:0016887">
    <property type="term" value="F:ATP hydrolysis activity"/>
    <property type="evidence" value="ECO:0007669"/>
    <property type="project" value="InterPro"/>
</dbReference>
<dbReference type="CDD" id="cd03230">
    <property type="entry name" value="ABC_DR_subfamily_A"/>
    <property type="match status" value="1"/>
</dbReference>
<dbReference type="InterPro" id="IPR017871">
    <property type="entry name" value="ABC_transporter-like_CS"/>
</dbReference>
<dbReference type="InterPro" id="IPR003439">
    <property type="entry name" value="ABC_transporter-like_ATP-bd"/>
</dbReference>
<evidence type="ECO:0000259" key="4">
    <source>
        <dbReference type="PROSITE" id="PS50893"/>
    </source>
</evidence>
<name>A0A5R9FAK3_9BACL</name>
<dbReference type="InterPro" id="IPR051782">
    <property type="entry name" value="ABC_Transporter_VariousFunc"/>
</dbReference>
<protein>
    <submittedName>
        <fullName evidence="5">ABC transporter ATP-binding protein</fullName>
    </submittedName>
</protein>
<dbReference type="Pfam" id="PF00005">
    <property type="entry name" value="ABC_tran"/>
    <property type="match status" value="1"/>
</dbReference>
<dbReference type="PANTHER" id="PTHR42939">
    <property type="entry name" value="ABC TRANSPORTER ATP-BINDING PROTEIN ALBC-RELATED"/>
    <property type="match status" value="1"/>
</dbReference>
<accession>A0A5R9FAK3</accession>
<keyword evidence="6" id="KW-1185">Reference proteome</keyword>
<organism evidence="5 6">
    <name type="scientific">Exobacillus caeni</name>
    <dbReference type="NCBI Taxonomy" id="2574798"/>
    <lineage>
        <taxon>Bacteria</taxon>
        <taxon>Bacillati</taxon>
        <taxon>Bacillota</taxon>
        <taxon>Bacilli</taxon>
        <taxon>Bacillales</taxon>
        <taxon>Guptibacillaceae</taxon>
        <taxon>Exobacillus</taxon>
    </lineage>
</organism>